<dbReference type="Proteomes" id="UP000230233">
    <property type="component" value="Chromosome X"/>
</dbReference>
<organism evidence="1 2">
    <name type="scientific">Caenorhabditis nigoni</name>
    <dbReference type="NCBI Taxonomy" id="1611254"/>
    <lineage>
        <taxon>Eukaryota</taxon>
        <taxon>Metazoa</taxon>
        <taxon>Ecdysozoa</taxon>
        <taxon>Nematoda</taxon>
        <taxon>Chromadorea</taxon>
        <taxon>Rhabditida</taxon>
        <taxon>Rhabditina</taxon>
        <taxon>Rhabditomorpha</taxon>
        <taxon>Rhabditoidea</taxon>
        <taxon>Rhabditidae</taxon>
        <taxon>Peloderinae</taxon>
        <taxon>Caenorhabditis</taxon>
    </lineage>
</organism>
<accession>A0A2G5SMR3</accession>
<evidence type="ECO:0000313" key="1">
    <source>
        <dbReference type="EMBL" id="PIC16318.1"/>
    </source>
</evidence>
<keyword evidence="2" id="KW-1185">Reference proteome</keyword>
<proteinExistence type="predicted"/>
<protein>
    <submittedName>
        <fullName evidence="1">Uncharacterized protein</fullName>
    </submittedName>
</protein>
<reference evidence="2" key="1">
    <citation type="submission" date="2017-10" db="EMBL/GenBank/DDBJ databases">
        <title>Rapid genome shrinkage in a self-fertile nematode reveals novel sperm competition proteins.</title>
        <authorList>
            <person name="Yin D."/>
            <person name="Schwarz E.M."/>
            <person name="Thomas C.G."/>
            <person name="Felde R.L."/>
            <person name="Korf I.F."/>
            <person name="Cutter A.D."/>
            <person name="Schartner C.M."/>
            <person name="Ralston E.J."/>
            <person name="Meyer B.J."/>
            <person name="Haag E.S."/>
        </authorList>
    </citation>
    <scope>NUCLEOTIDE SEQUENCE [LARGE SCALE GENOMIC DNA]</scope>
    <source>
        <strain evidence="2">JU1422</strain>
    </source>
</reference>
<dbReference type="AlphaFoldDB" id="A0A2G5SMR3"/>
<evidence type="ECO:0000313" key="2">
    <source>
        <dbReference type="Proteomes" id="UP000230233"/>
    </source>
</evidence>
<gene>
    <name evidence="1" type="primary">Cnig_chr_X.g22964</name>
    <name evidence="1" type="ORF">B9Z55_022964</name>
</gene>
<comment type="caution">
    <text evidence="1">The sequence shown here is derived from an EMBL/GenBank/DDBJ whole genome shotgun (WGS) entry which is preliminary data.</text>
</comment>
<sequence>MRGLLREDYITFGILVQRPNGHRKITNAVWSGNIENRLGKSNCSKQKIGNLPWSGGIAARFLSRFLRGDFQVRRNNYLNLCSQ</sequence>
<name>A0A2G5SMR3_9PELO</name>
<dbReference type="EMBL" id="PDUG01000006">
    <property type="protein sequence ID" value="PIC16318.1"/>
    <property type="molecule type" value="Genomic_DNA"/>
</dbReference>